<dbReference type="Pfam" id="PF22624">
    <property type="entry name" value="AASDHPPT_N"/>
    <property type="match status" value="1"/>
</dbReference>
<dbReference type="SUPFAM" id="SSF56214">
    <property type="entry name" value="4'-phosphopantetheinyl transferase"/>
    <property type="match status" value="2"/>
</dbReference>
<feature type="domain" description="4'-phosphopantetheinyl transferase N-terminal" evidence="4">
    <location>
        <begin position="30"/>
        <end position="115"/>
    </location>
</feature>
<evidence type="ECO:0000259" key="4">
    <source>
        <dbReference type="Pfam" id="PF22624"/>
    </source>
</evidence>
<dbReference type="GO" id="GO:0005829">
    <property type="term" value="C:cytosol"/>
    <property type="evidence" value="ECO:0007669"/>
    <property type="project" value="TreeGrafter"/>
</dbReference>
<dbReference type="RefSeq" id="WP_012094315.1">
    <property type="nucleotide sequence ID" value="NC_009674.1"/>
</dbReference>
<dbReference type="InterPro" id="IPR055066">
    <property type="entry name" value="AASDHPPT_N"/>
</dbReference>
<name>A7GPR7_BACCN</name>
<protein>
    <submittedName>
        <fullName evidence="5">4'-phosphopantetheinyl transferase</fullName>
    </submittedName>
</protein>
<dbReference type="EMBL" id="CP000764">
    <property type="protein sequence ID" value="ABS22125.1"/>
    <property type="molecule type" value="Genomic_DNA"/>
</dbReference>
<dbReference type="Proteomes" id="UP000002300">
    <property type="component" value="Chromosome"/>
</dbReference>
<evidence type="ECO:0000313" key="6">
    <source>
        <dbReference type="Proteomes" id="UP000002300"/>
    </source>
</evidence>
<keyword evidence="2 5" id="KW-0808">Transferase</keyword>
<evidence type="ECO:0000259" key="3">
    <source>
        <dbReference type="Pfam" id="PF01648"/>
    </source>
</evidence>
<dbReference type="InterPro" id="IPR037143">
    <property type="entry name" value="4-PPantetheinyl_Trfase_dom_sf"/>
</dbReference>
<dbReference type="GeneID" id="33897150"/>
<dbReference type="AlphaFoldDB" id="A7GPR7"/>
<dbReference type="OrthoDB" id="9808281at2"/>
<dbReference type="GO" id="GO:0019878">
    <property type="term" value="P:lysine biosynthetic process via aminoadipic acid"/>
    <property type="evidence" value="ECO:0007669"/>
    <property type="project" value="TreeGrafter"/>
</dbReference>
<dbReference type="GO" id="GO:0008897">
    <property type="term" value="F:holo-[acyl-carrier-protein] synthase activity"/>
    <property type="evidence" value="ECO:0007669"/>
    <property type="project" value="InterPro"/>
</dbReference>
<comment type="similarity">
    <text evidence="1">Belongs to the P-Pant transferase superfamily. Gsp/Sfp/HetI/AcpT family.</text>
</comment>
<dbReference type="Gene3D" id="3.90.470.20">
    <property type="entry name" value="4'-phosphopantetheinyl transferase domain"/>
    <property type="match status" value="2"/>
</dbReference>
<dbReference type="Pfam" id="PF01648">
    <property type="entry name" value="ACPS"/>
    <property type="match status" value="1"/>
</dbReference>
<dbReference type="STRING" id="315749.Bcer98_1832"/>
<sequence>MKELNFFKCKQVIENNNIHIWLINLEIYKKEINNLKAILNSDELSKSEAFYYRSDQERFIVGRAILRIVLSYYLDILPKDIVFYYNHYGKPYILTNTIDSLEFNITHSNEMLAIAIANRSVGIDIEYMYCGRNLEEYMESLFTTYLQKDLRMNTSEEKQKILLRLWTVLESYVKATGKGIRYPLSTDIRNIVNQHTKNLINSNFEISIDTCFLFKKIEIKDYICTCCILEPLDKFIIFRDEFILELPYYFEKIVR</sequence>
<reference evidence="5 6" key="1">
    <citation type="journal article" date="2008" name="Chem. Biol. Interact.">
        <title>Extending the Bacillus cereus group genomics to putative food-borne pathogens of different toxicity.</title>
        <authorList>
            <person name="Lapidus A."/>
            <person name="Goltsman E."/>
            <person name="Auger S."/>
            <person name="Galleron N."/>
            <person name="Segurens B."/>
            <person name="Dossat C."/>
            <person name="Land M.L."/>
            <person name="Broussolle V."/>
            <person name="Brillard J."/>
            <person name="Guinebretiere M.H."/>
            <person name="Sanchis V."/>
            <person name="Nguen-The C."/>
            <person name="Lereclus D."/>
            <person name="Richardson P."/>
            <person name="Wincker P."/>
            <person name="Weissenbach J."/>
            <person name="Ehrlich S.D."/>
            <person name="Sorokin A."/>
        </authorList>
    </citation>
    <scope>NUCLEOTIDE SEQUENCE [LARGE SCALE GENOMIC DNA]</scope>
    <source>
        <strain evidence="6">DSM 22905 / CIP 110041 / 391-98 / NVH 391-98</strain>
    </source>
</reference>
<dbReference type="HOGENOM" id="CLU_057011_4_4_9"/>
<proteinExistence type="inferred from homology"/>
<feature type="domain" description="4'-phosphopantetheinyl transferase" evidence="3">
    <location>
        <begin position="120"/>
        <end position="227"/>
    </location>
</feature>
<keyword evidence="6" id="KW-1185">Reference proteome</keyword>
<evidence type="ECO:0000256" key="1">
    <source>
        <dbReference type="ARBA" id="ARBA00010990"/>
    </source>
</evidence>
<dbReference type="InterPro" id="IPR050559">
    <property type="entry name" value="P-Pant_transferase_sf"/>
</dbReference>
<dbReference type="GO" id="GO:0000287">
    <property type="term" value="F:magnesium ion binding"/>
    <property type="evidence" value="ECO:0007669"/>
    <property type="project" value="InterPro"/>
</dbReference>
<organism evidence="5 6">
    <name type="scientific">Bacillus cytotoxicus (strain DSM 22905 / CIP 110041 / 391-98 / NVH 391-98)</name>
    <dbReference type="NCBI Taxonomy" id="315749"/>
    <lineage>
        <taxon>Bacteria</taxon>
        <taxon>Bacillati</taxon>
        <taxon>Bacillota</taxon>
        <taxon>Bacilli</taxon>
        <taxon>Bacillales</taxon>
        <taxon>Bacillaceae</taxon>
        <taxon>Bacillus</taxon>
        <taxon>Bacillus cereus group</taxon>
    </lineage>
</organism>
<dbReference type="InterPro" id="IPR008278">
    <property type="entry name" value="4-PPantetheinyl_Trfase_dom"/>
</dbReference>
<accession>A7GPR7</accession>
<evidence type="ECO:0000313" key="5">
    <source>
        <dbReference type="EMBL" id="ABS22125.1"/>
    </source>
</evidence>
<dbReference type="eggNOG" id="COG2091">
    <property type="taxonomic scope" value="Bacteria"/>
</dbReference>
<evidence type="ECO:0000256" key="2">
    <source>
        <dbReference type="ARBA" id="ARBA00022679"/>
    </source>
</evidence>
<dbReference type="PANTHER" id="PTHR12215">
    <property type="entry name" value="PHOSPHOPANTETHEINE TRANSFERASE"/>
    <property type="match status" value="1"/>
</dbReference>
<gene>
    <name evidence="5" type="ordered locus">Bcer98_1832</name>
</gene>
<dbReference type="KEGG" id="bcy:Bcer98_1832"/>
<dbReference type="PANTHER" id="PTHR12215:SF10">
    <property type="entry name" value="L-AMINOADIPATE-SEMIALDEHYDE DEHYDROGENASE-PHOSPHOPANTETHEINYL TRANSFERASE"/>
    <property type="match status" value="1"/>
</dbReference>